<dbReference type="Proteomes" id="UP000008178">
    <property type="component" value="Chromosome"/>
</dbReference>
<evidence type="ECO:0000313" key="2">
    <source>
        <dbReference type="Proteomes" id="UP000008178"/>
    </source>
</evidence>
<name>G2T0B2_ROSHA</name>
<evidence type="ECO:0000313" key="1">
    <source>
        <dbReference type="EMBL" id="AEN95907.1"/>
    </source>
</evidence>
<dbReference type="AlphaFoldDB" id="G2T0B2"/>
<dbReference type="KEGG" id="rho:RHOM_03925"/>
<organism evidence="1 2">
    <name type="scientific">Roseburia hominis (strain DSM 16839 / JCM 17582 / NCIMB 14029 / A2-183)</name>
    <dbReference type="NCBI Taxonomy" id="585394"/>
    <lineage>
        <taxon>Bacteria</taxon>
        <taxon>Bacillati</taxon>
        <taxon>Bacillota</taxon>
        <taxon>Clostridia</taxon>
        <taxon>Lachnospirales</taxon>
        <taxon>Lachnospiraceae</taxon>
        <taxon>Roseburia</taxon>
    </lineage>
</organism>
<protein>
    <submittedName>
        <fullName evidence="1">Uncharacterized protein</fullName>
    </submittedName>
</protein>
<dbReference type="STRING" id="585394.RHOM_03925"/>
<dbReference type="EMBL" id="CP003040">
    <property type="protein sequence ID" value="AEN95907.1"/>
    <property type="molecule type" value="Genomic_DNA"/>
</dbReference>
<accession>G2T0B2</accession>
<sequence>MIENSADAFPHRSSARHIGKYAGDCKTNTMFDGTEFDGIETEET</sequence>
<dbReference type="HOGENOM" id="CLU_3221515_0_0_9"/>
<reference evidence="1 2" key="1">
    <citation type="journal article" date="2015" name="Genome Announc.">
        <title>Complete genome sequence of the human gut symbiont Roseburia hominis.</title>
        <authorList>
            <person name="Travis A.J."/>
            <person name="Kelly D."/>
            <person name="Flint H.J."/>
            <person name="Aminov R.I."/>
        </authorList>
    </citation>
    <scope>NUCLEOTIDE SEQUENCE [LARGE SCALE GENOMIC DNA]</scope>
    <source>
        <strain evidence="2">DSM 16839 / JCM 17582 / NCIMB 14029 / A2-183</strain>
    </source>
</reference>
<proteinExistence type="predicted"/>
<keyword evidence="2" id="KW-1185">Reference proteome</keyword>
<gene>
    <name evidence="1" type="ordered locus">RHOM_03925</name>
</gene>